<organism evidence="3 4">
    <name type="scientific">Eragrostis curvula</name>
    <name type="common">weeping love grass</name>
    <dbReference type="NCBI Taxonomy" id="38414"/>
    <lineage>
        <taxon>Eukaryota</taxon>
        <taxon>Viridiplantae</taxon>
        <taxon>Streptophyta</taxon>
        <taxon>Embryophyta</taxon>
        <taxon>Tracheophyta</taxon>
        <taxon>Spermatophyta</taxon>
        <taxon>Magnoliopsida</taxon>
        <taxon>Liliopsida</taxon>
        <taxon>Poales</taxon>
        <taxon>Poaceae</taxon>
        <taxon>PACMAD clade</taxon>
        <taxon>Chloridoideae</taxon>
        <taxon>Eragrostideae</taxon>
        <taxon>Eragrostidinae</taxon>
        <taxon>Eragrostis</taxon>
    </lineage>
</organism>
<dbReference type="EMBL" id="RWGY01000902">
    <property type="protein sequence ID" value="TVT98099.1"/>
    <property type="molecule type" value="Genomic_DNA"/>
</dbReference>
<feature type="coiled-coil region" evidence="1">
    <location>
        <begin position="136"/>
        <end position="183"/>
    </location>
</feature>
<evidence type="ECO:0000313" key="2">
    <source>
        <dbReference type="EMBL" id="TVT98099.1"/>
    </source>
</evidence>
<protein>
    <recommendedName>
        <fullName evidence="5">No apical meristem-associated C-terminal domain-containing protein</fullName>
    </recommendedName>
</protein>
<sequence>MNKKGAPTGQEFMITTTHIRRQCHLTVIRVLFLTGGVSFKNQDSVSKFTGAYTQIQNMNQSGVPEQDKHAPKWCDFIASQNKKQKTSSNARVCALSDLVKVIMVMKRRVSLILNRGNQDQLVGRRLYSWKDALTNLRKARGHADELKEIKKKERNDARLEVEKARLEQKRESDNRRHEIMEKELEHKQRMEDERVINIDLRAMREPQLIFYKQWQEEILQDRIKIYMGGEEGRKYEGIVGLHNDLRGQIWMRGLSNGTMS</sequence>
<evidence type="ECO:0000313" key="4">
    <source>
        <dbReference type="Proteomes" id="UP000324897"/>
    </source>
</evidence>
<evidence type="ECO:0000313" key="3">
    <source>
        <dbReference type="EMBL" id="TVU26853.1"/>
    </source>
</evidence>
<dbReference type="Proteomes" id="UP000324897">
    <property type="component" value="Chromosome 2"/>
</dbReference>
<dbReference type="Gramene" id="TVU26853">
    <property type="protein sequence ID" value="TVU26853"/>
    <property type="gene ID" value="EJB05_29422"/>
</dbReference>
<dbReference type="AlphaFoldDB" id="A0A5J9USV3"/>
<name>A0A5J9USV3_9POAL</name>
<keyword evidence="4" id="KW-1185">Reference proteome</keyword>
<dbReference type="Gramene" id="TVT98099">
    <property type="protein sequence ID" value="TVT98099"/>
    <property type="gene ID" value="EJB05_56611"/>
</dbReference>
<comment type="caution">
    <text evidence="3">The sequence shown here is derived from an EMBL/GenBank/DDBJ whole genome shotgun (WGS) entry which is preliminary data.</text>
</comment>
<proteinExistence type="predicted"/>
<evidence type="ECO:0008006" key="5">
    <source>
        <dbReference type="Google" id="ProtNLM"/>
    </source>
</evidence>
<evidence type="ECO:0000256" key="1">
    <source>
        <dbReference type="SAM" id="Coils"/>
    </source>
</evidence>
<accession>A0A5J9USV3</accession>
<dbReference type="EMBL" id="RWGY01000013">
    <property type="protein sequence ID" value="TVU26853.1"/>
    <property type="molecule type" value="Genomic_DNA"/>
</dbReference>
<gene>
    <name evidence="3" type="ORF">EJB05_29422</name>
    <name evidence="2" type="ORF">EJB05_56611</name>
</gene>
<keyword evidence="1" id="KW-0175">Coiled coil</keyword>
<dbReference type="OrthoDB" id="696578at2759"/>
<reference evidence="3 4" key="1">
    <citation type="journal article" date="2019" name="Sci. Rep.">
        <title>A high-quality genome of Eragrostis curvula grass provides insights into Poaceae evolution and supports new strategies to enhance forage quality.</title>
        <authorList>
            <person name="Carballo J."/>
            <person name="Santos B.A.C.M."/>
            <person name="Zappacosta D."/>
            <person name="Garbus I."/>
            <person name="Selva J.P."/>
            <person name="Gallo C.A."/>
            <person name="Diaz A."/>
            <person name="Albertini E."/>
            <person name="Caccamo M."/>
            <person name="Echenique V."/>
        </authorList>
    </citation>
    <scope>NUCLEOTIDE SEQUENCE [LARGE SCALE GENOMIC DNA]</scope>
    <source>
        <strain evidence="4">cv. Victoria</strain>
        <tissue evidence="3">Leaf</tissue>
    </source>
</reference>